<feature type="compositionally biased region" description="Polar residues" evidence="1">
    <location>
        <begin position="30"/>
        <end position="39"/>
    </location>
</feature>
<proteinExistence type="predicted"/>
<evidence type="ECO:0000256" key="1">
    <source>
        <dbReference type="SAM" id="MobiDB-lite"/>
    </source>
</evidence>
<accession>A0ABT5FB87</accession>
<name>A0ABT5FB87_9GAMM</name>
<sequence length="84" mass="9408">MLYSVGNETRGDEIAEKLVSEMHKLDPTRPVTSGHSASSKMDVFGVNGGSEKTQFFENSRPDLPFIATEAPHTWQTRGYYRSQT</sequence>
<dbReference type="EMBL" id="JAQOMS010000002">
    <property type="protein sequence ID" value="MDC2888813.1"/>
    <property type="molecule type" value="Genomic_DNA"/>
</dbReference>
<evidence type="ECO:0000313" key="2">
    <source>
        <dbReference type="EMBL" id="MDC2888813.1"/>
    </source>
</evidence>
<dbReference type="SUPFAM" id="SSF51445">
    <property type="entry name" value="(Trans)glycosidases"/>
    <property type="match status" value="1"/>
</dbReference>
<feature type="region of interest" description="Disordered" evidence="1">
    <location>
        <begin position="21"/>
        <end position="44"/>
    </location>
</feature>
<comment type="caution">
    <text evidence="2">The sequence shown here is derived from an EMBL/GenBank/DDBJ whole genome shotgun (WGS) entry which is preliminary data.</text>
</comment>
<keyword evidence="3" id="KW-1185">Reference proteome</keyword>
<reference evidence="2 3" key="1">
    <citation type="submission" date="2023-01" db="EMBL/GenBank/DDBJ databases">
        <title>Psychrosphaera sp. nov., isolated from marine algae.</title>
        <authorList>
            <person name="Bayburt H."/>
            <person name="Choi B.J."/>
            <person name="Kim J.M."/>
            <person name="Choi D.G."/>
            <person name="Jeon C.O."/>
        </authorList>
    </citation>
    <scope>NUCLEOTIDE SEQUENCE [LARGE SCALE GENOMIC DNA]</scope>
    <source>
        <strain evidence="2 3">G1-22</strain>
    </source>
</reference>
<organism evidence="2 3">
    <name type="scientific">Psychrosphaera algicola</name>
    <dbReference type="NCBI Taxonomy" id="3023714"/>
    <lineage>
        <taxon>Bacteria</taxon>
        <taxon>Pseudomonadati</taxon>
        <taxon>Pseudomonadota</taxon>
        <taxon>Gammaproteobacteria</taxon>
        <taxon>Alteromonadales</taxon>
        <taxon>Pseudoalteromonadaceae</taxon>
        <taxon>Psychrosphaera</taxon>
    </lineage>
</organism>
<dbReference type="InterPro" id="IPR017853">
    <property type="entry name" value="GH"/>
</dbReference>
<evidence type="ECO:0000313" key="3">
    <source>
        <dbReference type="Proteomes" id="UP001528411"/>
    </source>
</evidence>
<protein>
    <submittedName>
        <fullName evidence="2">Uncharacterized protein</fullName>
    </submittedName>
</protein>
<dbReference type="Gene3D" id="3.20.20.80">
    <property type="entry name" value="Glycosidases"/>
    <property type="match status" value="1"/>
</dbReference>
<gene>
    <name evidence="2" type="ORF">PN838_08525</name>
</gene>
<dbReference type="Proteomes" id="UP001528411">
    <property type="component" value="Unassembled WGS sequence"/>
</dbReference>